<accession>A0A0F4JN14</accession>
<evidence type="ECO:0000256" key="1">
    <source>
        <dbReference type="SAM" id="MobiDB-lite"/>
    </source>
</evidence>
<dbReference type="Proteomes" id="UP000033551">
    <property type="component" value="Unassembled WGS sequence"/>
</dbReference>
<protein>
    <submittedName>
        <fullName evidence="2">Uncharacterized protein</fullName>
    </submittedName>
</protein>
<feature type="compositionally biased region" description="Polar residues" evidence="1">
    <location>
        <begin position="22"/>
        <end position="39"/>
    </location>
</feature>
<dbReference type="AlphaFoldDB" id="A0A0F4JN14"/>
<keyword evidence="3" id="KW-1185">Reference proteome</keyword>
<organism evidence="2 3">
    <name type="scientific">Streptomyces katrae</name>
    <dbReference type="NCBI Taxonomy" id="68223"/>
    <lineage>
        <taxon>Bacteria</taxon>
        <taxon>Bacillati</taxon>
        <taxon>Actinomycetota</taxon>
        <taxon>Actinomycetes</taxon>
        <taxon>Kitasatosporales</taxon>
        <taxon>Streptomycetaceae</taxon>
        <taxon>Streptomyces</taxon>
    </lineage>
</organism>
<proteinExistence type="predicted"/>
<name>A0A0F4JN14_9ACTN</name>
<comment type="caution">
    <text evidence="2">The sequence shown here is derived from an EMBL/GenBank/DDBJ whole genome shotgun (WGS) entry which is preliminary data.</text>
</comment>
<reference evidence="2 3" key="1">
    <citation type="submission" date="2015-02" db="EMBL/GenBank/DDBJ databases">
        <authorList>
            <person name="Ju K.-S."/>
            <person name="Doroghazi J.R."/>
            <person name="Metcalf W."/>
        </authorList>
    </citation>
    <scope>NUCLEOTIDE SEQUENCE [LARGE SCALE GENOMIC DNA]</scope>
    <source>
        <strain evidence="2 3">NRRL ISP-5550</strain>
    </source>
</reference>
<evidence type="ECO:0000313" key="2">
    <source>
        <dbReference type="EMBL" id="KJY35580.1"/>
    </source>
</evidence>
<dbReference type="EMBL" id="JZWV01000213">
    <property type="protein sequence ID" value="KJY35580.1"/>
    <property type="molecule type" value="Genomic_DNA"/>
</dbReference>
<feature type="region of interest" description="Disordered" evidence="1">
    <location>
        <begin position="1"/>
        <end position="85"/>
    </location>
</feature>
<feature type="compositionally biased region" description="Polar residues" evidence="1">
    <location>
        <begin position="51"/>
        <end position="61"/>
    </location>
</feature>
<evidence type="ECO:0000313" key="3">
    <source>
        <dbReference type="Proteomes" id="UP000033551"/>
    </source>
</evidence>
<gene>
    <name evidence="2" type="ORF">VR44_09885</name>
</gene>
<sequence length="85" mass="8807">MVMAMPGTQNPHCTPPDLHNACCTSESSPPRASPSTVRTSEPAAVAAGTRQEATSRPSTCTAHAPHSPCEQPSLAPARPSRSRST</sequence>
<dbReference type="PATRIC" id="fig|68223.7.peg.5524"/>